<dbReference type="Pfam" id="PF01607">
    <property type="entry name" value="CBM_14"/>
    <property type="match status" value="1"/>
</dbReference>
<dbReference type="PROSITE" id="PS50940">
    <property type="entry name" value="CHIT_BIND_II"/>
    <property type="match status" value="2"/>
</dbReference>
<evidence type="ECO:0000259" key="2">
    <source>
        <dbReference type="PROSITE" id="PS50940"/>
    </source>
</evidence>
<proteinExistence type="predicted"/>
<accession>A0A2T7PDG7</accession>
<dbReference type="GO" id="GO:0008061">
    <property type="term" value="F:chitin binding"/>
    <property type="evidence" value="ECO:0007669"/>
    <property type="project" value="InterPro"/>
</dbReference>
<organism evidence="3 4">
    <name type="scientific">Pomacea canaliculata</name>
    <name type="common">Golden apple snail</name>
    <dbReference type="NCBI Taxonomy" id="400727"/>
    <lineage>
        <taxon>Eukaryota</taxon>
        <taxon>Metazoa</taxon>
        <taxon>Spiralia</taxon>
        <taxon>Lophotrochozoa</taxon>
        <taxon>Mollusca</taxon>
        <taxon>Gastropoda</taxon>
        <taxon>Caenogastropoda</taxon>
        <taxon>Architaenioglossa</taxon>
        <taxon>Ampullarioidea</taxon>
        <taxon>Ampullariidae</taxon>
        <taxon>Pomacea</taxon>
    </lineage>
</organism>
<comment type="caution">
    <text evidence="3">The sequence shown here is derived from an EMBL/GenBank/DDBJ whole genome shotgun (WGS) entry which is preliminary data.</text>
</comment>
<dbReference type="InterPro" id="IPR002557">
    <property type="entry name" value="Chitin-bd_dom"/>
</dbReference>
<keyword evidence="4" id="KW-1185">Reference proteome</keyword>
<feature type="signal peptide" evidence="1">
    <location>
        <begin position="1"/>
        <end position="15"/>
    </location>
</feature>
<dbReference type="AlphaFoldDB" id="A0A2T7PDG7"/>
<feature type="chain" id="PRO_5015487651" description="Chitin-binding type-2 domain-containing protein" evidence="1">
    <location>
        <begin position="16"/>
        <end position="166"/>
    </location>
</feature>
<evidence type="ECO:0000313" key="3">
    <source>
        <dbReference type="EMBL" id="PVD31458.1"/>
    </source>
</evidence>
<dbReference type="EMBL" id="PZQS01000004">
    <property type="protein sequence ID" value="PVD31458.1"/>
    <property type="molecule type" value="Genomic_DNA"/>
</dbReference>
<sequence>MEKFLLLVLVQFAAALVDEAPHYVSCDGFPEGFKEAGCWGKVVCVNHQPVVTRCHEGMMYDYDTDKCIPLSPGASTTACNSPVDCTGLHDGRYADHSDACRSYFICYLGSFYGRMYCPRNTYFNEPLQICDFYGHIQSPCGSFTGVYPNDITPAGPWAEVTATVVG</sequence>
<dbReference type="SUPFAM" id="SSF57625">
    <property type="entry name" value="Invertebrate chitin-binding proteins"/>
    <property type="match status" value="1"/>
</dbReference>
<dbReference type="InterPro" id="IPR036508">
    <property type="entry name" value="Chitin-bd_dom_sf"/>
</dbReference>
<name>A0A2T7PDG7_POMCA</name>
<feature type="domain" description="Chitin-binding type-2" evidence="2">
    <location>
        <begin position="82"/>
        <end position="142"/>
    </location>
</feature>
<dbReference type="Proteomes" id="UP000245119">
    <property type="component" value="Linkage Group LG4"/>
</dbReference>
<reference evidence="3 4" key="1">
    <citation type="submission" date="2018-04" db="EMBL/GenBank/DDBJ databases">
        <title>The genome of golden apple snail Pomacea canaliculata provides insight into stress tolerance and invasive adaptation.</title>
        <authorList>
            <person name="Liu C."/>
            <person name="Liu B."/>
            <person name="Ren Y."/>
            <person name="Zhang Y."/>
            <person name="Wang H."/>
            <person name="Li S."/>
            <person name="Jiang F."/>
            <person name="Yin L."/>
            <person name="Zhang G."/>
            <person name="Qian W."/>
            <person name="Fan W."/>
        </authorList>
    </citation>
    <scope>NUCLEOTIDE SEQUENCE [LARGE SCALE GENOMIC DNA]</scope>
    <source>
        <strain evidence="3">SZHN2017</strain>
        <tissue evidence="3">Muscle</tissue>
    </source>
</reference>
<protein>
    <recommendedName>
        <fullName evidence="2">Chitin-binding type-2 domain-containing protein</fullName>
    </recommendedName>
</protein>
<dbReference type="OMA" id="YANCSSK"/>
<dbReference type="OrthoDB" id="6020543at2759"/>
<dbReference type="GO" id="GO:0005576">
    <property type="term" value="C:extracellular region"/>
    <property type="evidence" value="ECO:0007669"/>
    <property type="project" value="InterPro"/>
</dbReference>
<keyword evidence="1" id="KW-0732">Signal</keyword>
<feature type="domain" description="Chitin-binding type-2" evidence="2">
    <location>
        <begin position="23"/>
        <end position="81"/>
    </location>
</feature>
<gene>
    <name evidence="3" type="ORF">C0Q70_06870</name>
</gene>
<evidence type="ECO:0000313" key="4">
    <source>
        <dbReference type="Proteomes" id="UP000245119"/>
    </source>
</evidence>
<evidence type="ECO:0000256" key="1">
    <source>
        <dbReference type="SAM" id="SignalP"/>
    </source>
</evidence>
<dbReference type="Gene3D" id="2.170.140.10">
    <property type="entry name" value="Chitin binding domain"/>
    <property type="match status" value="1"/>
</dbReference>